<evidence type="ECO:0000256" key="3">
    <source>
        <dbReference type="ARBA" id="ARBA00022692"/>
    </source>
</evidence>
<comment type="caution">
    <text evidence="9">The sequence shown here is derived from an EMBL/GenBank/DDBJ whole genome shotgun (WGS) entry which is preliminary data.</text>
</comment>
<feature type="compositionally biased region" description="Low complexity" evidence="6">
    <location>
        <begin position="496"/>
        <end position="514"/>
    </location>
</feature>
<feature type="transmembrane region" description="Helical" evidence="7">
    <location>
        <begin position="639"/>
        <end position="657"/>
    </location>
</feature>
<proteinExistence type="predicted"/>
<evidence type="ECO:0000256" key="6">
    <source>
        <dbReference type="SAM" id="MobiDB-lite"/>
    </source>
</evidence>
<keyword evidence="3 7" id="KW-0812">Transmembrane</keyword>
<evidence type="ECO:0000256" key="7">
    <source>
        <dbReference type="SAM" id="Phobius"/>
    </source>
</evidence>
<dbReference type="InterPro" id="IPR051572">
    <property type="entry name" value="VTC_Complex_Subunit"/>
</dbReference>
<dbReference type="PANTHER" id="PTHR46140:SF2">
    <property type="entry name" value="VACUOLAR TRANSPORTER CHAPERONE 3 COMPLEX SUBUNIT 3-RELATED"/>
    <property type="match status" value="1"/>
</dbReference>
<dbReference type="GO" id="GO:0006799">
    <property type="term" value="P:polyphosphate biosynthetic process"/>
    <property type="evidence" value="ECO:0007669"/>
    <property type="project" value="UniProtKB-ARBA"/>
</dbReference>
<dbReference type="InterPro" id="IPR042267">
    <property type="entry name" value="VTC_sf"/>
</dbReference>
<dbReference type="Pfam" id="PF02656">
    <property type="entry name" value="DUF202"/>
    <property type="match status" value="1"/>
</dbReference>
<dbReference type="Gene3D" id="3.20.100.30">
    <property type="entry name" value="VTC, catalytic tunnel domain"/>
    <property type="match status" value="1"/>
</dbReference>
<keyword evidence="10" id="KW-1185">Reference proteome</keyword>
<protein>
    <submittedName>
        <fullName evidence="9">VTC domain-domain-containing protein</fullName>
    </submittedName>
</protein>
<feature type="transmembrane region" description="Helical" evidence="7">
    <location>
        <begin position="707"/>
        <end position="724"/>
    </location>
</feature>
<dbReference type="OMA" id="KIHHEEW"/>
<feature type="compositionally biased region" description="Polar residues" evidence="6">
    <location>
        <begin position="544"/>
        <end position="558"/>
    </location>
</feature>
<sequence>MKFGSQLKDAIYPEWRENYIDYDGLKKKLRKAEKDRPFTEKDETEFVEVLDNNLEKIYAFHQQKMEEIMDRMDEDERTVEQQLSVDESELGRTQEKINQIADDVNRLARYSRLNYTGFLKIVKKHDRHTNYVLRPMFMVRLNQCPFWKQDYDSILIKLSELFAQARQGGKRMSFKKPSVQLQKENTSDFSQTIVKRYFVPLENILELKTHVLRHLPVLVYRDHSLKEDDIDPPISSLYFDNQALDAYNTRVESASGSQILRLRWYGSAKNNASIAVELRTLADEERGELTNRFVIKDKYVNGFLQGDQTFIQKSVNKMRNAPGKSEEDVERHEKLLKDVQKMIMEQQMQPVLRTYYRRTAFQIPGDKRVRMALDTDLCFIREDSHLFPNDPTTRRPDGHWHRPDADINFPFKALPAGDVNRYPFATFEIKLDLAPGESEPEWVQDLEESDMLEEAHQFSKFVHGVALLFDTRVALLPYWLAQIDDEAQPEIRLSRSPSAHGSAGKGKASSSAGSDDIEDVQILMEQPQLRRRQDTRKLSETPTERTSLLGQRGTTSYMGVSSASKSSTGTPSTASAGFVDRLMAFPQRVGETFQHLVGPTPRRPEREPVILPPGVKVPQKKITPLRVEPKVFFANERTYFSWMSFGSLMATFSIALFNAGDAVGKISGVVYTLVSLSTLIYGMGLYYRRRELIRARAAGPYDDVTGPTVICFALLFAVGLNAYLKFTVKAPTLFYI</sequence>
<dbReference type="InterPro" id="IPR018966">
    <property type="entry name" value="VTC_domain"/>
</dbReference>
<feature type="domain" description="SPX" evidence="8">
    <location>
        <begin position="1"/>
        <end position="139"/>
    </location>
</feature>
<dbReference type="InterPro" id="IPR004331">
    <property type="entry name" value="SPX_dom"/>
</dbReference>
<evidence type="ECO:0000313" key="10">
    <source>
        <dbReference type="Proteomes" id="UP000242180"/>
    </source>
</evidence>
<feature type="compositionally biased region" description="Low complexity" evidence="6">
    <location>
        <begin position="559"/>
        <end position="572"/>
    </location>
</feature>
<dbReference type="AlphaFoldDB" id="A0A1X2HD15"/>
<gene>
    <name evidence="9" type="ORF">BCR43DRAFT_492084</name>
</gene>
<dbReference type="EMBL" id="MCGN01000005">
    <property type="protein sequence ID" value="ORY96678.1"/>
    <property type="molecule type" value="Genomic_DNA"/>
</dbReference>
<dbReference type="CDD" id="cd14480">
    <property type="entry name" value="SPX_VTC2_like"/>
    <property type="match status" value="1"/>
</dbReference>
<feature type="region of interest" description="Disordered" evidence="6">
    <location>
        <begin position="494"/>
        <end position="572"/>
    </location>
</feature>
<keyword evidence="2" id="KW-0926">Vacuole</keyword>
<dbReference type="Pfam" id="PF03105">
    <property type="entry name" value="SPX"/>
    <property type="match status" value="1"/>
</dbReference>
<name>A0A1X2HD15_SYNRA</name>
<dbReference type="GO" id="GO:0033254">
    <property type="term" value="C:vacuolar transporter chaperone complex"/>
    <property type="evidence" value="ECO:0007669"/>
    <property type="project" value="TreeGrafter"/>
</dbReference>
<evidence type="ECO:0000256" key="5">
    <source>
        <dbReference type="ARBA" id="ARBA00023136"/>
    </source>
</evidence>
<evidence type="ECO:0000256" key="4">
    <source>
        <dbReference type="ARBA" id="ARBA00022989"/>
    </source>
</evidence>
<evidence type="ECO:0000256" key="2">
    <source>
        <dbReference type="ARBA" id="ARBA00022554"/>
    </source>
</evidence>
<dbReference type="PROSITE" id="PS51382">
    <property type="entry name" value="SPX"/>
    <property type="match status" value="1"/>
</dbReference>
<dbReference type="Pfam" id="PF09359">
    <property type="entry name" value="VTC"/>
    <property type="match status" value="1"/>
</dbReference>
<keyword evidence="5 7" id="KW-0472">Membrane</keyword>
<dbReference type="InParanoid" id="A0A1X2HD15"/>
<accession>A0A1X2HD15</accession>
<dbReference type="OrthoDB" id="6493944at2759"/>
<dbReference type="GO" id="GO:0000329">
    <property type="term" value="C:fungal-type vacuole membrane"/>
    <property type="evidence" value="ECO:0007669"/>
    <property type="project" value="TreeGrafter"/>
</dbReference>
<comment type="subcellular location">
    <subcellularLocation>
        <location evidence="1">Vacuole membrane</location>
        <topology evidence="1">Multi-pass membrane protein</topology>
    </subcellularLocation>
</comment>
<dbReference type="PANTHER" id="PTHR46140">
    <property type="entry name" value="VACUOLAR TRANSPORTER CHAPERONE 1-RELATED"/>
    <property type="match status" value="1"/>
</dbReference>
<feature type="compositionally biased region" description="Basic and acidic residues" evidence="6">
    <location>
        <begin position="531"/>
        <end position="543"/>
    </location>
</feature>
<evidence type="ECO:0000313" key="9">
    <source>
        <dbReference type="EMBL" id="ORY96678.1"/>
    </source>
</evidence>
<feature type="transmembrane region" description="Helical" evidence="7">
    <location>
        <begin position="669"/>
        <end position="687"/>
    </location>
</feature>
<keyword evidence="4 7" id="KW-1133">Transmembrane helix</keyword>
<reference evidence="9 10" key="1">
    <citation type="submission" date="2016-07" db="EMBL/GenBank/DDBJ databases">
        <title>Pervasive Adenine N6-methylation of Active Genes in Fungi.</title>
        <authorList>
            <consortium name="DOE Joint Genome Institute"/>
            <person name="Mondo S.J."/>
            <person name="Dannebaum R.O."/>
            <person name="Kuo R.C."/>
            <person name="Labutti K."/>
            <person name="Haridas S."/>
            <person name="Kuo A."/>
            <person name="Salamov A."/>
            <person name="Ahrendt S.R."/>
            <person name="Lipzen A."/>
            <person name="Sullivan W."/>
            <person name="Andreopoulos W.B."/>
            <person name="Clum A."/>
            <person name="Lindquist E."/>
            <person name="Daum C."/>
            <person name="Ramamoorthy G.K."/>
            <person name="Gryganskyi A."/>
            <person name="Culley D."/>
            <person name="Magnuson J.K."/>
            <person name="James T.Y."/>
            <person name="O'Malley M.A."/>
            <person name="Stajich J.E."/>
            <person name="Spatafora J.W."/>
            <person name="Visel A."/>
            <person name="Grigoriev I.V."/>
        </authorList>
    </citation>
    <scope>NUCLEOTIDE SEQUENCE [LARGE SCALE GENOMIC DNA]</scope>
    <source>
        <strain evidence="9 10">NRRL 2496</strain>
    </source>
</reference>
<dbReference type="InterPro" id="IPR003807">
    <property type="entry name" value="DUF202"/>
</dbReference>
<evidence type="ECO:0000256" key="1">
    <source>
        <dbReference type="ARBA" id="ARBA00004128"/>
    </source>
</evidence>
<dbReference type="STRING" id="13706.A0A1X2HD15"/>
<dbReference type="Proteomes" id="UP000242180">
    <property type="component" value="Unassembled WGS sequence"/>
</dbReference>
<organism evidence="9 10">
    <name type="scientific">Syncephalastrum racemosum</name>
    <name type="common">Filamentous fungus</name>
    <dbReference type="NCBI Taxonomy" id="13706"/>
    <lineage>
        <taxon>Eukaryota</taxon>
        <taxon>Fungi</taxon>
        <taxon>Fungi incertae sedis</taxon>
        <taxon>Mucoromycota</taxon>
        <taxon>Mucoromycotina</taxon>
        <taxon>Mucoromycetes</taxon>
        <taxon>Mucorales</taxon>
        <taxon>Syncephalastraceae</taxon>
        <taxon>Syncephalastrum</taxon>
    </lineage>
</organism>
<evidence type="ECO:0000259" key="8">
    <source>
        <dbReference type="PROSITE" id="PS51382"/>
    </source>
</evidence>